<proteinExistence type="predicted"/>
<dbReference type="PANTHER" id="PTHR21377:SF0">
    <property type="entry name" value="PROTEIN FAM210B, MITOCHONDRIAL"/>
    <property type="match status" value="1"/>
</dbReference>
<organism evidence="3">
    <name type="scientific">Medioppia subpectinata</name>
    <dbReference type="NCBI Taxonomy" id="1979941"/>
    <lineage>
        <taxon>Eukaryota</taxon>
        <taxon>Metazoa</taxon>
        <taxon>Ecdysozoa</taxon>
        <taxon>Arthropoda</taxon>
        <taxon>Chelicerata</taxon>
        <taxon>Arachnida</taxon>
        <taxon>Acari</taxon>
        <taxon>Acariformes</taxon>
        <taxon>Sarcoptiformes</taxon>
        <taxon>Oribatida</taxon>
        <taxon>Brachypylina</taxon>
        <taxon>Oppioidea</taxon>
        <taxon>Oppiidae</taxon>
        <taxon>Medioppia</taxon>
    </lineage>
</organism>
<dbReference type="EMBL" id="CAJPIZ010008649">
    <property type="protein sequence ID" value="CAG2111293.1"/>
    <property type="molecule type" value="Genomic_DNA"/>
</dbReference>
<evidence type="ECO:0000256" key="1">
    <source>
        <dbReference type="SAM" id="Phobius"/>
    </source>
</evidence>
<keyword evidence="1" id="KW-0472">Membrane</keyword>
<dbReference type="InterPro" id="IPR009688">
    <property type="entry name" value="FAM210A/B-like_dom"/>
</dbReference>
<keyword evidence="1" id="KW-1133">Transmembrane helix</keyword>
<feature type="domain" description="DUF1279" evidence="2">
    <location>
        <begin position="86"/>
        <end position="170"/>
    </location>
</feature>
<evidence type="ECO:0000259" key="2">
    <source>
        <dbReference type="Pfam" id="PF06916"/>
    </source>
</evidence>
<name>A0A7R9KYW2_9ACAR</name>
<reference evidence="3" key="1">
    <citation type="submission" date="2020-11" db="EMBL/GenBank/DDBJ databases">
        <authorList>
            <person name="Tran Van P."/>
        </authorList>
    </citation>
    <scope>NUCLEOTIDE SEQUENCE</scope>
</reference>
<evidence type="ECO:0000313" key="3">
    <source>
        <dbReference type="EMBL" id="CAD7630863.1"/>
    </source>
</evidence>
<dbReference type="AlphaFoldDB" id="A0A7R9KYW2"/>
<feature type="transmembrane region" description="Helical" evidence="1">
    <location>
        <begin position="98"/>
        <end position="121"/>
    </location>
</feature>
<keyword evidence="4" id="KW-1185">Reference proteome</keyword>
<evidence type="ECO:0000313" key="4">
    <source>
        <dbReference type="Proteomes" id="UP000759131"/>
    </source>
</evidence>
<dbReference type="Pfam" id="PF06916">
    <property type="entry name" value="FAM210A-B_dom"/>
    <property type="match status" value="1"/>
</dbReference>
<dbReference type="EMBL" id="OC863224">
    <property type="protein sequence ID" value="CAD7630863.1"/>
    <property type="molecule type" value="Genomic_DNA"/>
</dbReference>
<dbReference type="OrthoDB" id="426386at2759"/>
<keyword evidence="1" id="KW-0812">Transmembrane</keyword>
<accession>A0A7R9KYW2</accession>
<gene>
    <name evidence="3" type="ORF">OSB1V03_LOCUS11274</name>
</gene>
<sequence length="188" mass="21385">MLSINTYHTFNATKTYWRSALIVVTNRFTHSNLLSTHRPIRHDIPTHPTLVSVRHYSDGKRKSGPKMEPKKLSFVDDEPVLTHTERLKRIISNYGSTAVILHIMLSLTSLSFFYTIIYFGVDVSQYIPMDMFGETVTKVMTGSGTFAVAYAIHKMVMPVRIGATVALTPIVVRKLRQIGFIKKPHKHI</sequence>
<dbReference type="GO" id="GO:0005739">
    <property type="term" value="C:mitochondrion"/>
    <property type="evidence" value="ECO:0007669"/>
    <property type="project" value="TreeGrafter"/>
</dbReference>
<dbReference type="InterPro" id="IPR045866">
    <property type="entry name" value="FAM210A/B-like"/>
</dbReference>
<protein>
    <recommendedName>
        <fullName evidence="2">DUF1279 domain-containing protein</fullName>
    </recommendedName>
</protein>
<dbReference type="Proteomes" id="UP000759131">
    <property type="component" value="Unassembled WGS sequence"/>
</dbReference>
<dbReference type="PANTHER" id="PTHR21377">
    <property type="entry name" value="PROTEIN FAM210B, MITOCHONDRIAL"/>
    <property type="match status" value="1"/>
</dbReference>